<dbReference type="Proteomes" id="UP001570071">
    <property type="component" value="Unassembled WGS sequence"/>
</dbReference>
<sequence length="242" mass="27736">LLLEDKSGFPRKAAMNQKIRLFNMSETHSGLYARKVLDPQVELKLYHERFEKEVLCQSKCQHTHIVQIYIAVLYSDRPYFIMELGDVDLQTLLDNDLLDESEKFQVMDAVLLSLKHIHDQGFVHRDIKPSNIIQYADGTFKISDFGLIRRTDATEESNPLTSIGLVLGTEEYMAPELRFVGNDYSEKSDIFAMGKIFERLNLQHEGIRGIITKCCKMDPSDRYESIDEVLIDIESLQGANAA</sequence>
<evidence type="ECO:0000259" key="5">
    <source>
        <dbReference type="PROSITE" id="PS50011"/>
    </source>
</evidence>
<gene>
    <name evidence="6" type="ORF">AB6D66_26800</name>
</gene>
<dbReference type="InterPro" id="IPR011009">
    <property type="entry name" value="Kinase-like_dom_sf"/>
</dbReference>
<keyword evidence="2" id="KW-0547">Nucleotide-binding</keyword>
<dbReference type="EMBL" id="JBFSSG010000167">
    <property type="protein sequence ID" value="MEZ8724655.1"/>
    <property type="molecule type" value="Genomic_DNA"/>
</dbReference>
<keyword evidence="7" id="KW-1185">Reference proteome</keyword>
<dbReference type="CDD" id="cd14014">
    <property type="entry name" value="STKc_PknB_like"/>
    <property type="match status" value="1"/>
</dbReference>
<dbReference type="PROSITE" id="PS50011">
    <property type="entry name" value="PROTEIN_KINASE_DOM"/>
    <property type="match status" value="1"/>
</dbReference>
<protein>
    <submittedName>
        <fullName evidence="6">Serine/threonine-protein kinase</fullName>
        <ecNumber evidence="6">2.7.11.1</ecNumber>
    </submittedName>
</protein>
<evidence type="ECO:0000256" key="2">
    <source>
        <dbReference type="ARBA" id="ARBA00022741"/>
    </source>
</evidence>
<dbReference type="PANTHER" id="PTHR43289">
    <property type="entry name" value="MITOGEN-ACTIVATED PROTEIN KINASE KINASE KINASE 20-RELATED"/>
    <property type="match status" value="1"/>
</dbReference>
<dbReference type="InterPro" id="IPR000719">
    <property type="entry name" value="Prot_kinase_dom"/>
</dbReference>
<comment type="caution">
    <text evidence="6">The sequence shown here is derived from an EMBL/GenBank/DDBJ whole genome shotgun (WGS) entry which is preliminary data.</text>
</comment>
<evidence type="ECO:0000256" key="1">
    <source>
        <dbReference type="ARBA" id="ARBA00022679"/>
    </source>
</evidence>
<evidence type="ECO:0000313" key="7">
    <source>
        <dbReference type="Proteomes" id="UP001570071"/>
    </source>
</evidence>
<dbReference type="SMART" id="SM00220">
    <property type="entry name" value="S_TKc"/>
    <property type="match status" value="1"/>
</dbReference>
<dbReference type="GO" id="GO:0004674">
    <property type="term" value="F:protein serine/threonine kinase activity"/>
    <property type="evidence" value="ECO:0007669"/>
    <property type="project" value="UniProtKB-EC"/>
</dbReference>
<evidence type="ECO:0000256" key="4">
    <source>
        <dbReference type="ARBA" id="ARBA00022840"/>
    </source>
</evidence>
<feature type="domain" description="Protein kinase" evidence="5">
    <location>
        <begin position="1"/>
        <end position="242"/>
    </location>
</feature>
<dbReference type="SUPFAM" id="SSF56112">
    <property type="entry name" value="Protein kinase-like (PK-like)"/>
    <property type="match status" value="1"/>
</dbReference>
<keyword evidence="4" id="KW-0067">ATP-binding</keyword>
<dbReference type="Gene3D" id="1.10.510.10">
    <property type="entry name" value="Transferase(Phosphotransferase) domain 1"/>
    <property type="match status" value="1"/>
</dbReference>
<keyword evidence="1 6" id="KW-0808">Transferase</keyword>
<accession>A0ABV4N699</accession>
<organism evidence="6 7">
    <name type="scientific">Vibrio pomeroyi</name>
    <dbReference type="NCBI Taxonomy" id="198832"/>
    <lineage>
        <taxon>Bacteria</taxon>
        <taxon>Pseudomonadati</taxon>
        <taxon>Pseudomonadota</taxon>
        <taxon>Gammaproteobacteria</taxon>
        <taxon>Vibrionales</taxon>
        <taxon>Vibrionaceae</taxon>
        <taxon>Vibrio</taxon>
    </lineage>
</organism>
<dbReference type="EC" id="2.7.11.1" evidence="6"/>
<proteinExistence type="predicted"/>
<reference evidence="6 7" key="1">
    <citation type="journal article" date="2024" name="ISME J.">
        <title>Tailless and filamentous prophages are predominant in marine Vibrio.</title>
        <authorList>
            <person name="Steensen K."/>
            <person name="Seneca J."/>
            <person name="Bartlau N."/>
            <person name="Yu X.A."/>
            <person name="Hussain F.A."/>
            <person name="Polz M.F."/>
        </authorList>
    </citation>
    <scope>NUCLEOTIDE SEQUENCE [LARGE SCALE GENOMIC DNA]</scope>
    <source>
        <strain evidence="6 7">10N.239.312.F12</strain>
    </source>
</reference>
<feature type="non-terminal residue" evidence="6">
    <location>
        <position position="1"/>
    </location>
</feature>
<dbReference type="Pfam" id="PF00069">
    <property type="entry name" value="Pkinase"/>
    <property type="match status" value="1"/>
</dbReference>
<evidence type="ECO:0000256" key="3">
    <source>
        <dbReference type="ARBA" id="ARBA00022777"/>
    </source>
</evidence>
<keyword evidence="3 6" id="KW-0418">Kinase</keyword>
<evidence type="ECO:0000313" key="6">
    <source>
        <dbReference type="EMBL" id="MEZ8724655.1"/>
    </source>
</evidence>
<dbReference type="PANTHER" id="PTHR43289:SF6">
    <property type="entry name" value="SERINE_THREONINE-PROTEIN KINASE NEKL-3"/>
    <property type="match status" value="1"/>
</dbReference>
<name>A0ABV4N699_9VIBR</name>
<dbReference type="RefSeq" id="WP_372127074.1">
    <property type="nucleotide sequence ID" value="NZ_JBFSSG010000167.1"/>
</dbReference>